<evidence type="ECO:0000256" key="2">
    <source>
        <dbReference type="ARBA" id="ARBA00008639"/>
    </source>
</evidence>
<evidence type="ECO:0000259" key="6">
    <source>
        <dbReference type="Pfam" id="PF00291"/>
    </source>
</evidence>
<evidence type="ECO:0000256" key="3">
    <source>
        <dbReference type="ARBA" id="ARBA00022898"/>
    </source>
</evidence>
<dbReference type="EMBL" id="RAXT01000064">
    <property type="protein sequence ID" value="RKG35234.1"/>
    <property type="molecule type" value="Genomic_DNA"/>
</dbReference>
<evidence type="ECO:0000313" key="8">
    <source>
        <dbReference type="Proteomes" id="UP000280405"/>
    </source>
</evidence>
<evidence type="ECO:0000313" key="7">
    <source>
        <dbReference type="EMBL" id="RKG35234.1"/>
    </source>
</evidence>
<keyword evidence="3 5" id="KW-0663">Pyridoxal phosphate</keyword>
<dbReference type="Proteomes" id="UP000280405">
    <property type="component" value="Unassembled WGS sequence"/>
</dbReference>
<comment type="caution">
    <text evidence="7">The sequence shown here is derived from an EMBL/GenBank/DDBJ whole genome shotgun (WGS) entry which is preliminary data.</text>
</comment>
<dbReference type="InterPro" id="IPR036052">
    <property type="entry name" value="TrpB-like_PALP_sf"/>
</dbReference>
<dbReference type="InterPro" id="IPR001926">
    <property type="entry name" value="TrpB-like_PALP"/>
</dbReference>
<dbReference type="SUPFAM" id="SSF53686">
    <property type="entry name" value="Tryptophan synthase beta subunit-like PLP-dependent enzymes"/>
    <property type="match status" value="1"/>
</dbReference>
<dbReference type="AlphaFoldDB" id="A0A3A8EYT0"/>
<name>A0A3A8EYT0_9GAMM</name>
<dbReference type="PANTHER" id="PTHR43780:SF2">
    <property type="entry name" value="1-AMINOCYCLOPROPANE-1-CARBOXYLATE DEAMINASE-RELATED"/>
    <property type="match status" value="1"/>
</dbReference>
<dbReference type="OrthoDB" id="9801249at2"/>
<reference evidence="7 8" key="1">
    <citation type="submission" date="2018-09" db="EMBL/GenBank/DDBJ databases">
        <title>The draft genome of Acinetobacter spp. strains.</title>
        <authorList>
            <person name="Qin J."/>
            <person name="Feng Y."/>
            <person name="Zong Z."/>
        </authorList>
    </citation>
    <scope>NUCLEOTIDE SEQUENCE [LARGE SCALE GENOMIC DNA]</scope>
    <source>
        <strain evidence="7 8">WCHAc060115</strain>
    </source>
</reference>
<gene>
    <name evidence="7" type="ORF">D7V20_16940</name>
</gene>
<evidence type="ECO:0000256" key="1">
    <source>
        <dbReference type="ARBA" id="ARBA00001933"/>
    </source>
</evidence>
<proteinExistence type="inferred from homology"/>
<evidence type="ECO:0000256" key="4">
    <source>
        <dbReference type="PIRSR" id="PIRSR006278-1"/>
    </source>
</evidence>
<evidence type="ECO:0000256" key="5">
    <source>
        <dbReference type="PIRSR" id="PIRSR006278-2"/>
    </source>
</evidence>
<comment type="cofactor">
    <cofactor evidence="1">
        <name>pyridoxal 5'-phosphate</name>
        <dbReference type="ChEBI" id="CHEBI:597326"/>
    </cofactor>
</comment>
<sequence length="289" mass="32637">MFDRIAQTISEQTLNLDLPVQMTIKRLDQIHPQISGNKFFKLKYNFLEAHRLNLKQIITFGGAYSNHIAATAYAAQLFGFQSIGIIRGEELANKTLNPTLTTAQHMGMQFNFVSREIYRQKDNAEFLTELKHNHPLAYIIPEGGTNTLAIRGCQEILNQNDLLHYDVICCAVGTGGTIAGLIEATTDQQTILGFSALKGDFLQRDVAQLTSKNNWKIIDDYCFGGYAKTTPELYQFIENFEHQHQIPLEQIYTGKMLYGIFDLIAKGYFVEKTRILVIHSGGLQGRNIP</sequence>
<protein>
    <submittedName>
        <fullName evidence="7">1-aminocyclopropane-1-carboxylate deaminase/D-cysteine desulfhydrase</fullName>
    </submittedName>
</protein>
<dbReference type="Pfam" id="PF00291">
    <property type="entry name" value="PALP"/>
    <property type="match status" value="1"/>
</dbReference>
<comment type="similarity">
    <text evidence="2">Belongs to the ACC deaminase/D-cysteine desulfhydrase family.</text>
</comment>
<dbReference type="GO" id="GO:0019148">
    <property type="term" value="F:D-cysteine desulfhydrase activity"/>
    <property type="evidence" value="ECO:0007669"/>
    <property type="project" value="TreeGrafter"/>
</dbReference>
<dbReference type="InterPro" id="IPR027278">
    <property type="entry name" value="ACCD_DCysDesulf"/>
</dbReference>
<dbReference type="PANTHER" id="PTHR43780">
    <property type="entry name" value="1-AMINOCYCLOPROPANE-1-CARBOXYLATE DEAMINASE-RELATED"/>
    <property type="match status" value="1"/>
</dbReference>
<feature type="active site" description="Nucleophile" evidence="4">
    <location>
        <position position="65"/>
    </location>
</feature>
<dbReference type="RefSeq" id="WP_120385211.1">
    <property type="nucleotide sequence ID" value="NZ_RAXT01000064.1"/>
</dbReference>
<organism evidence="7 8">
    <name type="scientific">Acinetobacter rongchengensis</name>
    <dbReference type="NCBI Taxonomy" id="2419601"/>
    <lineage>
        <taxon>Bacteria</taxon>
        <taxon>Pseudomonadati</taxon>
        <taxon>Pseudomonadota</taxon>
        <taxon>Gammaproteobacteria</taxon>
        <taxon>Moraxellales</taxon>
        <taxon>Moraxellaceae</taxon>
        <taxon>Acinetobacter</taxon>
    </lineage>
</organism>
<dbReference type="Gene3D" id="3.40.50.1100">
    <property type="match status" value="2"/>
</dbReference>
<accession>A0A3A8EYT0</accession>
<feature type="domain" description="Tryptophan synthase beta chain-like PALP" evidence="6">
    <location>
        <begin position="24"/>
        <end position="281"/>
    </location>
</feature>
<dbReference type="PIRSF" id="PIRSF006278">
    <property type="entry name" value="ACCD_DCysDesulf"/>
    <property type="match status" value="1"/>
</dbReference>
<keyword evidence="8" id="KW-1185">Reference proteome</keyword>
<feature type="modified residue" description="N6-(pyridoxal phosphate)lysine" evidence="5">
    <location>
        <position position="38"/>
    </location>
</feature>